<evidence type="ECO:0000256" key="3">
    <source>
        <dbReference type="ARBA" id="ARBA00022723"/>
    </source>
</evidence>
<keyword evidence="4" id="KW-0677">Repeat</keyword>
<keyword evidence="6" id="KW-0408">Iron</keyword>
<dbReference type="InterPro" id="IPR050954">
    <property type="entry name" value="ET_IronSulfur_Cluster-Binding"/>
</dbReference>
<dbReference type="SUPFAM" id="SSF54862">
    <property type="entry name" value="4Fe-4S ferredoxins"/>
    <property type="match status" value="1"/>
</dbReference>
<protein>
    <submittedName>
        <fullName evidence="9">4Fe-4S ferredoxin</fullName>
    </submittedName>
</protein>
<dbReference type="GO" id="GO:0046872">
    <property type="term" value="F:metal ion binding"/>
    <property type="evidence" value="ECO:0007669"/>
    <property type="project" value="UniProtKB-KW"/>
</dbReference>
<evidence type="ECO:0000259" key="8">
    <source>
        <dbReference type="PROSITE" id="PS51379"/>
    </source>
</evidence>
<evidence type="ECO:0000313" key="10">
    <source>
        <dbReference type="Proteomes" id="UP000501727"/>
    </source>
</evidence>
<dbReference type="KEGG" id="ahat:ADCFC_20470"/>
<feature type="domain" description="4Fe-4S ferredoxin-type" evidence="8">
    <location>
        <begin position="49"/>
        <end position="80"/>
    </location>
</feature>
<keyword evidence="2" id="KW-0004">4Fe-4S</keyword>
<dbReference type="Proteomes" id="UP000501727">
    <property type="component" value="Chromosome"/>
</dbReference>
<evidence type="ECO:0000313" key="9">
    <source>
        <dbReference type="EMBL" id="BCA89428.1"/>
    </source>
</evidence>
<dbReference type="InterPro" id="IPR017896">
    <property type="entry name" value="4Fe4S_Fe-S-bd"/>
</dbReference>
<dbReference type="CDD" id="cd16371">
    <property type="entry name" value="DMSOR_beta_like"/>
    <property type="match status" value="1"/>
</dbReference>
<dbReference type="Pfam" id="PF13247">
    <property type="entry name" value="Fer4_11"/>
    <property type="match status" value="1"/>
</dbReference>
<dbReference type="PROSITE" id="PS00198">
    <property type="entry name" value="4FE4S_FER_1"/>
    <property type="match status" value="1"/>
</dbReference>
<dbReference type="AlphaFoldDB" id="A0A6F8SMC5"/>
<keyword evidence="3" id="KW-0479">Metal-binding</keyword>
<dbReference type="PROSITE" id="PS51379">
    <property type="entry name" value="4FE4S_FER_2"/>
    <property type="match status" value="3"/>
</dbReference>
<name>A0A6F8SMC5_9ACTN</name>
<evidence type="ECO:0000256" key="1">
    <source>
        <dbReference type="ARBA" id="ARBA00022448"/>
    </source>
</evidence>
<organism evidence="9 10">
    <name type="scientific">Adlercreutzia hattorii</name>
    <dbReference type="NCBI Taxonomy" id="2707299"/>
    <lineage>
        <taxon>Bacteria</taxon>
        <taxon>Bacillati</taxon>
        <taxon>Actinomycetota</taxon>
        <taxon>Coriobacteriia</taxon>
        <taxon>Eggerthellales</taxon>
        <taxon>Eggerthellaceae</taxon>
        <taxon>Adlercreutzia</taxon>
    </lineage>
</organism>
<evidence type="ECO:0000256" key="7">
    <source>
        <dbReference type="ARBA" id="ARBA00023014"/>
    </source>
</evidence>
<keyword evidence="5" id="KW-0249">Electron transport</keyword>
<gene>
    <name evidence="9" type="ORF">ADCFC_19250</name>
</gene>
<evidence type="ECO:0000256" key="5">
    <source>
        <dbReference type="ARBA" id="ARBA00022982"/>
    </source>
</evidence>
<dbReference type="PANTHER" id="PTHR43177">
    <property type="entry name" value="PROTEIN NRFC"/>
    <property type="match status" value="1"/>
</dbReference>
<dbReference type="EMBL" id="AP022829">
    <property type="protein sequence ID" value="BCA89428.1"/>
    <property type="molecule type" value="Genomic_DNA"/>
</dbReference>
<reference evidence="10" key="1">
    <citation type="journal article" date="2020" name="Microbiol. Resour. Announc.">
        <title>Complete Genome Sequence of Adlercreutzia sp. Strain 8CFCBH1, a Potent Producer of Equol, Isolated from Healthy Japanese Feces.</title>
        <authorList>
            <person name="Ogata Y."/>
            <person name="Sakamoto M."/>
            <person name="Ohkuma M."/>
            <person name="Hattori M."/>
            <person name="Suda W."/>
        </authorList>
    </citation>
    <scope>NUCLEOTIDE SEQUENCE [LARGE SCALE GENOMIC DNA]</scope>
    <source>
        <strain evidence="10">8CFCBH1</strain>
    </source>
</reference>
<evidence type="ECO:0000256" key="6">
    <source>
        <dbReference type="ARBA" id="ARBA00023004"/>
    </source>
</evidence>
<evidence type="ECO:0000256" key="4">
    <source>
        <dbReference type="ARBA" id="ARBA00022737"/>
    </source>
</evidence>
<dbReference type="InterPro" id="IPR017900">
    <property type="entry name" value="4Fe4S_Fe_S_CS"/>
</dbReference>
<dbReference type="RefSeq" id="WP_114539431.1">
    <property type="nucleotide sequence ID" value="NZ_AP022829.1"/>
</dbReference>
<evidence type="ECO:0000256" key="2">
    <source>
        <dbReference type="ARBA" id="ARBA00022485"/>
    </source>
</evidence>
<feature type="domain" description="4Fe-4S ferredoxin-type" evidence="8">
    <location>
        <begin position="81"/>
        <end position="110"/>
    </location>
</feature>
<accession>A0A6F8SMC5</accession>
<keyword evidence="7" id="KW-0411">Iron-sulfur</keyword>
<dbReference type="Gene3D" id="3.30.70.20">
    <property type="match status" value="2"/>
</dbReference>
<dbReference type="GO" id="GO:0051539">
    <property type="term" value="F:4 iron, 4 sulfur cluster binding"/>
    <property type="evidence" value="ECO:0007669"/>
    <property type="project" value="UniProtKB-KW"/>
</dbReference>
<feature type="domain" description="4Fe-4S ferredoxin-type" evidence="8">
    <location>
        <begin position="4"/>
        <end position="34"/>
    </location>
</feature>
<sequence length="193" mass="20686">MGRMGFYFDAVNCIGCRTCQIACKDKNALPVGMLFRRVVTVEAGRFPEGSFFHISEGCNHCEDPACVSNCPSGACAKNEQGLVTIDEEVCIGCRSCVMSCPYGQPQYDAEASVSRKCDGCSDLTAAGGNPVCVDSCLMRCLEFGDLDDLRALHGEGLVSEIPVLPSASETNPSLLINPRACALEEEFTVQSVY</sequence>
<keyword evidence="10" id="KW-1185">Reference proteome</keyword>
<proteinExistence type="predicted"/>
<reference evidence="10" key="2">
    <citation type="submission" date="2020-03" db="EMBL/GenBank/DDBJ databases">
        <title>Complete Genome Sequence of Adlercreutzia sp. strain 8CFCBH1 Producing Equol, Isolated from Healthy Japanese Feces.</title>
        <authorList>
            <person name="Ogata Y."/>
            <person name="Sakamoto M."/>
            <person name="Ohkuma M."/>
            <person name="Hattori M."/>
            <person name="Suda W."/>
        </authorList>
    </citation>
    <scope>NUCLEOTIDE SEQUENCE [LARGE SCALE GENOMIC DNA]</scope>
    <source>
        <strain evidence="10">8CFCBH1</strain>
    </source>
</reference>
<keyword evidence="1" id="KW-0813">Transport</keyword>
<dbReference type="PANTHER" id="PTHR43177:SF5">
    <property type="entry name" value="ANAEROBIC DIMETHYL SULFOXIDE REDUCTASE CHAIN B-RELATED"/>
    <property type="match status" value="1"/>
</dbReference>